<dbReference type="PRINTS" id="PR00982">
    <property type="entry name" value="TRNASYNTHLYS"/>
</dbReference>
<dbReference type="InterPro" id="IPR004525">
    <property type="entry name" value="EpmA"/>
</dbReference>
<dbReference type="GO" id="GO:0000049">
    <property type="term" value="F:tRNA binding"/>
    <property type="evidence" value="ECO:0007669"/>
    <property type="project" value="TreeGrafter"/>
</dbReference>
<feature type="domain" description="Aminoacyl-transfer RNA synthetases class-II family profile" evidence="4">
    <location>
        <begin position="38"/>
        <end position="348"/>
    </location>
</feature>
<dbReference type="GO" id="GO:0005829">
    <property type="term" value="C:cytosol"/>
    <property type="evidence" value="ECO:0007669"/>
    <property type="project" value="TreeGrafter"/>
</dbReference>
<dbReference type="InterPro" id="IPR004364">
    <property type="entry name" value="Aa-tRNA-synt_II"/>
</dbReference>
<gene>
    <name evidence="5" type="primary">genX</name>
    <name evidence="5" type="ORF">J3491_10930</name>
</gene>
<dbReference type="InterPro" id="IPR006195">
    <property type="entry name" value="aa-tRNA-synth_II"/>
</dbReference>
<organism evidence="5 6">
    <name type="scientific">Psychrobacter halodurans</name>
    <dbReference type="NCBI Taxonomy" id="2818439"/>
    <lineage>
        <taxon>Bacteria</taxon>
        <taxon>Pseudomonadati</taxon>
        <taxon>Pseudomonadota</taxon>
        <taxon>Gammaproteobacteria</taxon>
        <taxon>Moraxellales</taxon>
        <taxon>Moraxellaceae</taxon>
        <taxon>Psychrobacter</taxon>
    </lineage>
</organism>
<dbReference type="NCBIfam" id="NF006828">
    <property type="entry name" value="PRK09350.1"/>
    <property type="match status" value="1"/>
</dbReference>
<dbReference type="Proteomes" id="UP000664161">
    <property type="component" value="Unassembled WGS sequence"/>
</dbReference>
<protein>
    <submittedName>
        <fullName evidence="5">EF-P lysine aminoacylase GenX</fullName>
    </submittedName>
</protein>
<dbReference type="PANTHER" id="PTHR42918:SF6">
    <property type="entry name" value="ELONGATION FACTOR P--(R)-BETA-LYSINE LIGASE"/>
    <property type="match status" value="1"/>
</dbReference>
<dbReference type="RefSeq" id="WP_207970233.1">
    <property type="nucleotide sequence ID" value="NZ_JAGBKN010000032.1"/>
</dbReference>
<sequence>MSSKASVTSSPNACSQPSYAPTMTLAMAQQRAHFMSKVRQFFAARHVLEVQTPLLSQAGNTDTFLQSVAAAVTYQDKPRTYYLHTSPEFAMKRLLASWQVPIYQICPVFRDNEIGARHNIEFTMLEWYQPHYSLEDMAAELGALLEALYGHSVVLSHYRYVDAFMDFVGIHPLTASLATLQAVAEDKGLMGFDFNAGINEAEKNDAGQSEDSIRQSWLDLLFSHVVEPNLGHDLPTLIIEYPPATAALAKTAVDKEGNTVAKRFELYTNGIEIANAYDELADGPALRQRFEQDNERRQQHDLPAMPIDEHLLAASDALMPCSGIAVGIDRLLMVTTGARSLEEVITFPSGLA</sequence>
<dbReference type="Gene3D" id="3.30.930.10">
    <property type="entry name" value="Bira Bifunctional Protein, Domain 2"/>
    <property type="match status" value="1"/>
</dbReference>
<evidence type="ECO:0000256" key="1">
    <source>
        <dbReference type="ARBA" id="ARBA00022598"/>
    </source>
</evidence>
<keyword evidence="3" id="KW-0067">ATP-binding</keyword>
<dbReference type="AlphaFoldDB" id="A0AAW4ISU0"/>
<comment type="caution">
    <text evidence="5">The sequence shown here is derived from an EMBL/GenBank/DDBJ whole genome shotgun (WGS) entry which is preliminary data.</text>
</comment>
<dbReference type="PROSITE" id="PS50862">
    <property type="entry name" value="AA_TRNA_LIGASE_II"/>
    <property type="match status" value="1"/>
</dbReference>
<accession>A0AAW4ISU0</accession>
<evidence type="ECO:0000256" key="2">
    <source>
        <dbReference type="ARBA" id="ARBA00022741"/>
    </source>
</evidence>
<dbReference type="GO" id="GO:0005524">
    <property type="term" value="F:ATP binding"/>
    <property type="evidence" value="ECO:0007669"/>
    <property type="project" value="UniProtKB-KW"/>
</dbReference>
<dbReference type="PANTHER" id="PTHR42918">
    <property type="entry name" value="LYSYL-TRNA SYNTHETASE"/>
    <property type="match status" value="1"/>
</dbReference>
<dbReference type="GO" id="GO:0006430">
    <property type="term" value="P:lysyl-tRNA aminoacylation"/>
    <property type="evidence" value="ECO:0007669"/>
    <property type="project" value="InterPro"/>
</dbReference>
<reference evidence="5 6" key="1">
    <citation type="submission" date="2021-03" db="EMBL/GenBank/DDBJ databases">
        <authorList>
            <person name="Shang D.-D."/>
            <person name="Du Z.-J."/>
            <person name="Chen G.-J."/>
        </authorList>
    </citation>
    <scope>NUCLEOTIDE SEQUENCE [LARGE SCALE GENOMIC DNA]</scope>
    <source>
        <strain evidence="5 6">F2608</strain>
    </source>
</reference>
<dbReference type="NCBIfam" id="TIGR00462">
    <property type="entry name" value="genX"/>
    <property type="match status" value="1"/>
</dbReference>
<evidence type="ECO:0000313" key="6">
    <source>
        <dbReference type="Proteomes" id="UP000664161"/>
    </source>
</evidence>
<dbReference type="InterPro" id="IPR018149">
    <property type="entry name" value="Lys-tRNA-synth_II_C"/>
</dbReference>
<dbReference type="SUPFAM" id="SSF55681">
    <property type="entry name" value="Class II aaRS and biotin synthetases"/>
    <property type="match status" value="1"/>
</dbReference>
<evidence type="ECO:0000313" key="5">
    <source>
        <dbReference type="EMBL" id="MBO1517841.1"/>
    </source>
</evidence>
<dbReference type="EMBL" id="JAGBKN010000032">
    <property type="protein sequence ID" value="MBO1517841.1"/>
    <property type="molecule type" value="Genomic_DNA"/>
</dbReference>
<evidence type="ECO:0000256" key="3">
    <source>
        <dbReference type="ARBA" id="ARBA00022840"/>
    </source>
</evidence>
<keyword evidence="6" id="KW-1185">Reference proteome</keyword>
<dbReference type="Pfam" id="PF00152">
    <property type="entry name" value="tRNA-synt_2"/>
    <property type="match status" value="1"/>
</dbReference>
<dbReference type="InterPro" id="IPR045864">
    <property type="entry name" value="aa-tRNA-synth_II/BPL/LPL"/>
</dbReference>
<dbReference type="GO" id="GO:0004824">
    <property type="term" value="F:lysine-tRNA ligase activity"/>
    <property type="evidence" value="ECO:0007669"/>
    <property type="project" value="InterPro"/>
</dbReference>
<proteinExistence type="predicted"/>
<keyword evidence="2" id="KW-0547">Nucleotide-binding</keyword>
<name>A0AAW4ISU0_9GAMM</name>
<keyword evidence="1" id="KW-0436">Ligase</keyword>
<evidence type="ECO:0000259" key="4">
    <source>
        <dbReference type="PROSITE" id="PS50862"/>
    </source>
</evidence>